<sequence>MHLGVWPARFNSLYMFDTMQALYDELWGKQLSVIEPHTFSISQPQHGLHPRYMVDLKEIDDEAFPDKEFEKGKEEQVFQVLEFEAIERELVEIESEKWTDVDPKTEMPAVGFNLDYQIAGQPGSVLRILKGQPTVFRFNDHLCYMFDSDSKGSETNAYSLFHLPENQKKELRILTDRALEDEG</sequence>
<dbReference type="Proteomes" id="UP000276215">
    <property type="component" value="Unassembled WGS sequence"/>
</dbReference>
<dbReference type="OrthoDB" id="5431120at2759"/>
<dbReference type="EMBL" id="ML120378">
    <property type="protein sequence ID" value="RPB00674.1"/>
    <property type="molecule type" value="Genomic_DNA"/>
</dbReference>
<keyword evidence="2" id="KW-1185">Reference proteome</keyword>
<proteinExistence type="predicted"/>
<evidence type="ECO:0000313" key="2">
    <source>
        <dbReference type="Proteomes" id="UP000276215"/>
    </source>
</evidence>
<protein>
    <submittedName>
        <fullName evidence="1">Uncharacterized protein</fullName>
    </submittedName>
</protein>
<reference evidence="1 2" key="1">
    <citation type="journal article" date="2018" name="Nat. Ecol. Evol.">
        <title>Pezizomycetes genomes reveal the molecular basis of ectomycorrhizal truffle lifestyle.</title>
        <authorList>
            <person name="Murat C."/>
            <person name="Payen T."/>
            <person name="Noel B."/>
            <person name="Kuo A."/>
            <person name="Morin E."/>
            <person name="Chen J."/>
            <person name="Kohler A."/>
            <person name="Krizsan K."/>
            <person name="Balestrini R."/>
            <person name="Da Silva C."/>
            <person name="Montanini B."/>
            <person name="Hainaut M."/>
            <person name="Levati E."/>
            <person name="Barry K.W."/>
            <person name="Belfiori B."/>
            <person name="Cichocki N."/>
            <person name="Clum A."/>
            <person name="Dockter R.B."/>
            <person name="Fauchery L."/>
            <person name="Guy J."/>
            <person name="Iotti M."/>
            <person name="Le Tacon F."/>
            <person name="Lindquist E.A."/>
            <person name="Lipzen A."/>
            <person name="Malagnac F."/>
            <person name="Mello A."/>
            <person name="Molinier V."/>
            <person name="Miyauchi S."/>
            <person name="Poulain J."/>
            <person name="Riccioni C."/>
            <person name="Rubini A."/>
            <person name="Sitrit Y."/>
            <person name="Splivallo R."/>
            <person name="Traeger S."/>
            <person name="Wang M."/>
            <person name="Zifcakova L."/>
            <person name="Wipf D."/>
            <person name="Zambonelli A."/>
            <person name="Paolocci F."/>
            <person name="Nowrousian M."/>
            <person name="Ottonello S."/>
            <person name="Baldrian P."/>
            <person name="Spatafora J.W."/>
            <person name="Henrissat B."/>
            <person name="Nagy L.G."/>
            <person name="Aury J.M."/>
            <person name="Wincker P."/>
            <person name="Grigoriev I.V."/>
            <person name="Bonfante P."/>
            <person name="Martin F.M."/>
        </authorList>
    </citation>
    <scope>NUCLEOTIDE SEQUENCE [LARGE SCALE GENOMIC DNA]</scope>
    <source>
        <strain evidence="1 2">120613-1</strain>
    </source>
</reference>
<name>A0A3N4JQS2_9PEZI</name>
<evidence type="ECO:0000313" key="1">
    <source>
        <dbReference type="EMBL" id="RPB00674.1"/>
    </source>
</evidence>
<accession>A0A3N4JQS2</accession>
<organism evidence="1 2">
    <name type="scientific">Choiromyces venosus 120613-1</name>
    <dbReference type="NCBI Taxonomy" id="1336337"/>
    <lineage>
        <taxon>Eukaryota</taxon>
        <taxon>Fungi</taxon>
        <taxon>Dikarya</taxon>
        <taxon>Ascomycota</taxon>
        <taxon>Pezizomycotina</taxon>
        <taxon>Pezizomycetes</taxon>
        <taxon>Pezizales</taxon>
        <taxon>Tuberaceae</taxon>
        <taxon>Choiromyces</taxon>
    </lineage>
</organism>
<gene>
    <name evidence="1" type="ORF">L873DRAFT_1788851</name>
</gene>
<dbReference type="AlphaFoldDB" id="A0A3N4JQS2"/>